<dbReference type="InterPro" id="IPR011042">
    <property type="entry name" value="6-blade_b-propeller_TolB-like"/>
</dbReference>
<gene>
    <name evidence="7" type="primary">106076321</name>
</gene>
<proteinExistence type="predicted"/>
<dbReference type="EnsemblMetazoa" id="BGLB037032-RA">
    <property type="protein sequence ID" value="BGLB037032-PA"/>
    <property type="gene ID" value="BGLB037032"/>
</dbReference>
<dbReference type="Proteomes" id="UP000076420">
    <property type="component" value="Unassembled WGS sequence"/>
</dbReference>
<feature type="repeat" description="LDL-receptor class B" evidence="6">
    <location>
        <begin position="56"/>
        <end position="99"/>
    </location>
</feature>
<evidence type="ECO:0000256" key="5">
    <source>
        <dbReference type="ARBA" id="ARBA00023180"/>
    </source>
</evidence>
<evidence type="ECO:0000256" key="6">
    <source>
        <dbReference type="PROSITE-ProRule" id="PRU00461"/>
    </source>
</evidence>
<evidence type="ECO:0000256" key="2">
    <source>
        <dbReference type="ARBA" id="ARBA00022729"/>
    </source>
</evidence>
<evidence type="ECO:0000256" key="4">
    <source>
        <dbReference type="ARBA" id="ARBA00023157"/>
    </source>
</evidence>
<evidence type="ECO:0000256" key="3">
    <source>
        <dbReference type="ARBA" id="ARBA00022737"/>
    </source>
</evidence>
<dbReference type="Pfam" id="PF00058">
    <property type="entry name" value="Ldl_recept_b"/>
    <property type="match status" value="3"/>
</dbReference>
<name>A0A2C9M0A0_BIOGL</name>
<dbReference type="STRING" id="6526.A0A2C9M0A0"/>
<accession>A0A2C9M0A0</accession>
<dbReference type="InterPro" id="IPR050778">
    <property type="entry name" value="Cueball_EGF_LRP_Nidogen"/>
</dbReference>
<dbReference type="VEuPathDB" id="VectorBase:BGLB037032"/>
<dbReference type="AlphaFoldDB" id="A0A2C9M0A0"/>
<dbReference type="SMART" id="SM00135">
    <property type="entry name" value="LY"/>
    <property type="match status" value="4"/>
</dbReference>
<dbReference type="PANTHER" id="PTHR46513">
    <property type="entry name" value="VITELLOGENIN RECEPTOR-LIKE PROTEIN-RELATED-RELATED"/>
    <property type="match status" value="1"/>
</dbReference>
<feature type="repeat" description="LDL-receptor class B" evidence="6">
    <location>
        <begin position="13"/>
        <end position="55"/>
    </location>
</feature>
<keyword evidence="2" id="KW-0732">Signal</keyword>
<sequence length="187" mass="21000">SSPGKTKVDPINRMLFYTDYGLNVIASVNLDGSHFQNVISSGLDSPRGLTLNPKTRTIFWTDWGQTPRIESASYDGTNRQVLISTDIRWPNSIAIDLDNNRLYYVDGTLGKIESSDLSGNDRQIIFRDNGAHFYGIDVFGGYIYYTDWARSMPMRLNKDGTGLTSLGAPSFLQLSDIKVYQYNMDTS</sequence>
<dbReference type="KEGG" id="bgt:106076321"/>
<keyword evidence="4" id="KW-1015">Disulfide bond</keyword>
<dbReference type="VEuPathDB" id="VectorBase:BGLAX_050049"/>
<keyword evidence="1" id="KW-0245">EGF-like domain</keyword>
<keyword evidence="3" id="KW-0677">Repeat</keyword>
<evidence type="ECO:0000256" key="1">
    <source>
        <dbReference type="ARBA" id="ARBA00022536"/>
    </source>
</evidence>
<dbReference type="Gene3D" id="2.120.10.30">
    <property type="entry name" value="TolB, C-terminal domain"/>
    <property type="match status" value="1"/>
</dbReference>
<dbReference type="FunFam" id="2.120.10.30:FF:000241">
    <property type="entry name" value="Low-density lipoprotein receptor-related protein 6"/>
    <property type="match status" value="1"/>
</dbReference>
<protein>
    <submittedName>
        <fullName evidence="7">Uncharacterized protein</fullName>
    </submittedName>
</protein>
<keyword evidence="5" id="KW-0325">Glycoprotein</keyword>
<dbReference type="InterPro" id="IPR000033">
    <property type="entry name" value="LDLR_classB_rpt"/>
</dbReference>
<organism evidence="7 8">
    <name type="scientific">Biomphalaria glabrata</name>
    <name type="common">Bloodfluke planorb</name>
    <name type="synonym">Freshwater snail</name>
    <dbReference type="NCBI Taxonomy" id="6526"/>
    <lineage>
        <taxon>Eukaryota</taxon>
        <taxon>Metazoa</taxon>
        <taxon>Spiralia</taxon>
        <taxon>Lophotrochozoa</taxon>
        <taxon>Mollusca</taxon>
        <taxon>Gastropoda</taxon>
        <taxon>Heterobranchia</taxon>
        <taxon>Euthyneura</taxon>
        <taxon>Panpulmonata</taxon>
        <taxon>Hygrophila</taxon>
        <taxon>Lymnaeoidea</taxon>
        <taxon>Planorbidae</taxon>
        <taxon>Biomphalaria</taxon>
    </lineage>
</organism>
<evidence type="ECO:0000313" key="7">
    <source>
        <dbReference type="EnsemblMetazoa" id="BGLB037032-PA"/>
    </source>
</evidence>
<dbReference type="SUPFAM" id="SSF63825">
    <property type="entry name" value="YWTD domain"/>
    <property type="match status" value="1"/>
</dbReference>
<dbReference type="PROSITE" id="PS51120">
    <property type="entry name" value="LDLRB"/>
    <property type="match status" value="2"/>
</dbReference>
<evidence type="ECO:0000313" key="8">
    <source>
        <dbReference type="Proteomes" id="UP000076420"/>
    </source>
</evidence>
<reference evidence="7" key="1">
    <citation type="submission" date="2020-05" db="UniProtKB">
        <authorList>
            <consortium name="EnsemblMetazoa"/>
        </authorList>
    </citation>
    <scope>IDENTIFICATION</scope>
    <source>
        <strain evidence="7">BB02</strain>
    </source>
</reference>